<gene>
    <name evidence="1" type="ORF">L2E82_49752</name>
</gene>
<reference evidence="2" key="1">
    <citation type="journal article" date="2022" name="Mol. Ecol. Resour.">
        <title>The genomes of chicory, endive, great burdock and yacon provide insights into Asteraceae palaeo-polyploidization history and plant inulin production.</title>
        <authorList>
            <person name="Fan W."/>
            <person name="Wang S."/>
            <person name="Wang H."/>
            <person name="Wang A."/>
            <person name="Jiang F."/>
            <person name="Liu H."/>
            <person name="Zhao H."/>
            <person name="Xu D."/>
            <person name="Zhang Y."/>
        </authorList>
    </citation>
    <scope>NUCLEOTIDE SEQUENCE [LARGE SCALE GENOMIC DNA]</scope>
    <source>
        <strain evidence="2">cv. Punajuju</strain>
    </source>
</reference>
<dbReference type="Proteomes" id="UP001055811">
    <property type="component" value="Linkage Group LG09"/>
</dbReference>
<organism evidence="1 2">
    <name type="scientific">Cichorium intybus</name>
    <name type="common">Chicory</name>
    <dbReference type="NCBI Taxonomy" id="13427"/>
    <lineage>
        <taxon>Eukaryota</taxon>
        <taxon>Viridiplantae</taxon>
        <taxon>Streptophyta</taxon>
        <taxon>Embryophyta</taxon>
        <taxon>Tracheophyta</taxon>
        <taxon>Spermatophyta</taxon>
        <taxon>Magnoliopsida</taxon>
        <taxon>eudicotyledons</taxon>
        <taxon>Gunneridae</taxon>
        <taxon>Pentapetalae</taxon>
        <taxon>asterids</taxon>
        <taxon>campanulids</taxon>
        <taxon>Asterales</taxon>
        <taxon>Asteraceae</taxon>
        <taxon>Cichorioideae</taxon>
        <taxon>Cichorieae</taxon>
        <taxon>Cichoriinae</taxon>
        <taxon>Cichorium</taxon>
    </lineage>
</organism>
<evidence type="ECO:0000313" key="2">
    <source>
        <dbReference type="Proteomes" id="UP001055811"/>
    </source>
</evidence>
<proteinExistence type="predicted"/>
<evidence type="ECO:0000313" key="1">
    <source>
        <dbReference type="EMBL" id="KAI3691393.1"/>
    </source>
</evidence>
<accession>A0ACB8Z186</accession>
<reference evidence="1 2" key="2">
    <citation type="journal article" date="2022" name="Mol. Ecol. Resour.">
        <title>The genomes of chicory, endive, great burdock and yacon provide insights into Asteraceae paleo-polyploidization history and plant inulin production.</title>
        <authorList>
            <person name="Fan W."/>
            <person name="Wang S."/>
            <person name="Wang H."/>
            <person name="Wang A."/>
            <person name="Jiang F."/>
            <person name="Liu H."/>
            <person name="Zhao H."/>
            <person name="Xu D."/>
            <person name="Zhang Y."/>
        </authorList>
    </citation>
    <scope>NUCLEOTIDE SEQUENCE [LARGE SCALE GENOMIC DNA]</scope>
    <source>
        <strain evidence="2">cv. Punajuju</strain>
        <tissue evidence="1">Leaves</tissue>
    </source>
</reference>
<name>A0ACB8Z186_CICIN</name>
<comment type="caution">
    <text evidence="1">The sequence shown here is derived from an EMBL/GenBank/DDBJ whole genome shotgun (WGS) entry which is preliminary data.</text>
</comment>
<dbReference type="EMBL" id="CM042017">
    <property type="protein sequence ID" value="KAI3691393.1"/>
    <property type="molecule type" value="Genomic_DNA"/>
</dbReference>
<protein>
    <submittedName>
        <fullName evidence="1">Uncharacterized protein</fullName>
    </submittedName>
</protein>
<sequence>MEDDHKTQSPSFRDRRRKSTLKISCFNRHSDSHIHSSTPSPTLKKSPSTWFRSKLRLNDLAALLDQNPGDGGKHCRCRSSGGTVLNRHRRHSTTEFNYDPVSYSLNFDDDRLHATNFMSRLPLSPPGTKNLDVPSARIEAVEMARTDRDG</sequence>
<keyword evidence="2" id="KW-1185">Reference proteome</keyword>